<protein>
    <recommendedName>
        <fullName evidence="1">DNA-directed DNA polymerase</fullName>
        <ecNumber evidence="1">2.7.7.7</ecNumber>
    </recommendedName>
</protein>
<dbReference type="SUPFAM" id="SSF52540">
    <property type="entry name" value="P-loop containing nucleoside triphosphate hydrolases"/>
    <property type="match status" value="1"/>
</dbReference>
<dbReference type="EC" id="2.7.7.7" evidence="1"/>
<dbReference type="InterPro" id="IPR027417">
    <property type="entry name" value="P-loop_NTPase"/>
</dbReference>
<organism evidence="5">
    <name type="scientific">Siphoviridae sp. ctsf32</name>
    <dbReference type="NCBI Taxonomy" id="2827594"/>
    <lineage>
        <taxon>Viruses</taxon>
        <taxon>Duplodnaviria</taxon>
        <taxon>Heunggongvirae</taxon>
        <taxon>Uroviricota</taxon>
        <taxon>Caudoviricetes</taxon>
    </lineage>
</organism>
<dbReference type="Gene3D" id="1.20.272.10">
    <property type="match status" value="1"/>
</dbReference>
<evidence type="ECO:0000313" key="5">
    <source>
        <dbReference type="EMBL" id="DAD71443.1"/>
    </source>
</evidence>
<dbReference type="InterPro" id="IPR003593">
    <property type="entry name" value="AAA+_ATPase"/>
</dbReference>
<evidence type="ECO:0000256" key="2">
    <source>
        <dbReference type="ARBA" id="ARBA00022932"/>
    </source>
</evidence>
<dbReference type="InterPro" id="IPR050238">
    <property type="entry name" value="DNA_Rep/Repair_Clamp_Loader"/>
</dbReference>
<dbReference type="GO" id="GO:0006261">
    <property type="term" value="P:DNA-templated DNA replication"/>
    <property type="evidence" value="ECO:0007669"/>
    <property type="project" value="TreeGrafter"/>
</dbReference>
<evidence type="ECO:0000256" key="1">
    <source>
        <dbReference type="ARBA" id="ARBA00012417"/>
    </source>
</evidence>
<evidence type="ECO:0000259" key="4">
    <source>
        <dbReference type="SMART" id="SM00382"/>
    </source>
</evidence>
<dbReference type="GO" id="GO:0003887">
    <property type="term" value="F:DNA-directed DNA polymerase activity"/>
    <property type="evidence" value="ECO:0007669"/>
    <property type="project" value="UniProtKB-KW"/>
</dbReference>
<dbReference type="Gene3D" id="1.10.8.60">
    <property type="match status" value="1"/>
</dbReference>
<dbReference type="GO" id="GO:0005524">
    <property type="term" value="F:ATP binding"/>
    <property type="evidence" value="ECO:0007669"/>
    <property type="project" value="InterPro"/>
</dbReference>
<dbReference type="Gene3D" id="3.40.50.300">
    <property type="entry name" value="P-loop containing nucleotide triphosphate hydrolases"/>
    <property type="match status" value="1"/>
</dbReference>
<dbReference type="EMBL" id="BK015882">
    <property type="protein sequence ID" value="DAD71443.1"/>
    <property type="molecule type" value="Genomic_DNA"/>
</dbReference>
<evidence type="ECO:0000256" key="3">
    <source>
        <dbReference type="ARBA" id="ARBA00049244"/>
    </source>
</evidence>
<reference evidence="5" key="1">
    <citation type="journal article" date="2021" name="Proc. Natl. Acad. Sci. U.S.A.">
        <title>A Catalog of Tens of Thousands of Viruses from Human Metagenomes Reveals Hidden Associations with Chronic Diseases.</title>
        <authorList>
            <person name="Tisza M.J."/>
            <person name="Buck C.B."/>
        </authorList>
    </citation>
    <scope>NUCLEOTIDE SEQUENCE</scope>
    <source>
        <strain evidence="5">Ctsf32</strain>
    </source>
</reference>
<keyword evidence="2" id="KW-0548">Nucleotidyltransferase</keyword>
<sequence>MSLATKYRPKTLGEIVSQQSIVKILTRQIETNQVKNAYLFSGASGCGKTTAGRAFANAINHNQGSPIEIDGASNNGVDNIKAIIKSASERSLDSEYKIYIIDEAHALTNASWQALLKTIEEPPMYTIFIFCTTDPQKIPATILNRVMRFNFNRISSKQIMERLIYICQQEGYTNYEEACDYISRVCNGEMRLAISYLEKCADYDKNVTIENALQAIGSYSYESFFTLINSLVDAKENEVLTAVEDLYNSGNDMKLFVEQFLSFCLDLNKYALFKDYHLTQIPSSMQEKLNYSVGFDNAPAYYSYIVDKLLALKNMLKNDNNPKTTIDVVFLQMCRLV</sequence>
<name>A0A8S5LNK7_9CAUD</name>
<proteinExistence type="predicted"/>
<dbReference type="GO" id="GO:0009360">
    <property type="term" value="C:DNA polymerase III complex"/>
    <property type="evidence" value="ECO:0007669"/>
    <property type="project" value="InterPro"/>
</dbReference>
<comment type="catalytic activity">
    <reaction evidence="3">
        <text>DNA(n) + a 2'-deoxyribonucleoside 5'-triphosphate = DNA(n+1) + diphosphate</text>
        <dbReference type="Rhea" id="RHEA:22508"/>
        <dbReference type="Rhea" id="RHEA-COMP:17339"/>
        <dbReference type="Rhea" id="RHEA-COMP:17340"/>
        <dbReference type="ChEBI" id="CHEBI:33019"/>
        <dbReference type="ChEBI" id="CHEBI:61560"/>
        <dbReference type="ChEBI" id="CHEBI:173112"/>
        <dbReference type="EC" id="2.7.7.7"/>
    </reaction>
</comment>
<feature type="domain" description="AAA+ ATPase" evidence="4">
    <location>
        <begin position="34"/>
        <end position="153"/>
    </location>
</feature>
<dbReference type="CDD" id="cd00009">
    <property type="entry name" value="AAA"/>
    <property type="match status" value="1"/>
</dbReference>
<dbReference type="NCBIfam" id="TIGR02397">
    <property type="entry name" value="dnaX_nterm"/>
    <property type="match status" value="1"/>
</dbReference>
<dbReference type="InterPro" id="IPR012763">
    <property type="entry name" value="DNA_pol_III_sug/sutau_N"/>
</dbReference>
<dbReference type="PANTHER" id="PTHR11669:SF0">
    <property type="entry name" value="PROTEIN STICHEL-LIKE 2"/>
    <property type="match status" value="1"/>
</dbReference>
<keyword evidence="2" id="KW-0808">Transferase</keyword>
<dbReference type="SMART" id="SM00382">
    <property type="entry name" value="AAA"/>
    <property type="match status" value="1"/>
</dbReference>
<accession>A0A8S5LNK7</accession>
<dbReference type="Pfam" id="PF13177">
    <property type="entry name" value="DNA_pol3_delta2"/>
    <property type="match status" value="1"/>
</dbReference>
<keyword evidence="2" id="KW-0239">DNA-directed DNA polymerase</keyword>
<dbReference type="PANTHER" id="PTHR11669">
    <property type="entry name" value="REPLICATION FACTOR C / DNA POLYMERASE III GAMMA-TAU SUBUNIT"/>
    <property type="match status" value="1"/>
</dbReference>